<dbReference type="GO" id="GO:0020037">
    <property type="term" value="F:heme binding"/>
    <property type="evidence" value="ECO:0007669"/>
    <property type="project" value="InterPro"/>
</dbReference>
<evidence type="ECO:0000256" key="3">
    <source>
        <dbReference type="ARBA" id="ARBA00023004"/>
    </source>
</evidence>
<evidence type="ECO:0000259" key="6">
    <source>
        <dbReference type="PROSITE" id="PS51007"/>
    </source>
</evidence>
<feature type="transmembrane region" description="Helical" evidence="5">
    <location>
        <begin position="6"/>
        <end position="27"/>
    </location>
</feature>
<name>E1YMG6_9BACT</name>
<evidence type="ECO:0000256" key="5">
    <source>
        <dbReference type="SAM" id="Phobius"/>
    </source>
</evidence>
<evidence type="ECO:0000313" key="7">
    <source>
        <dbReference type="EMBL" id="CBX31760.1"/>
    </source>
</evidence>
<dbReference type="Gene3D" id="1.10.760.10">
    <property type="entry name" value="Cytochrome c-like domain"/>
    <property type="match status" value="2"/>
</dbReference>
<evidence type="ECO:0000256" key="2">
    <source>
        <dbReference type="ARBA" id="ARBA00022723"/>
    </source>
</evidence>
<feature type="domain" description="Cytochrome c" evidence="6">
    <location>
        <begin position="193"/>
        <end position="272"/>
    </location>
</feature>
<keyword evidence="3 4" id="KW-0408">Iron</keyword>
<dbReference type="SUPFAM" id="SSF46626">
    <property type="entry name" value="Cytochrome c"/>
    <property type="match status" value="2"/>
</dbReference>
<dbReference type="PROSITE" id="PS51007">
    <property type="entry name" value="CYTC"/>
    <property type="match status" value="1"/>
</dbReference>
<protein>
    <recommendedName>
        <fullName evidence="6">Cytochrome c domain-containing protein</fullName>
    </recommendedName>
</protein>
<reference evidence="7" key="1">
    <citation type="journal article" date="2011" name="Environ. Microbiol.">
        <title>Genomic insights into the metabolic potential of the polycyclic aromatic hydrocarbon degrading sulfate-reducing Deltaproteobacterium N47.</title>
        <authorList>
            <person name="Bergmann F."/>
            <person name="Selesi D."/>
            <person name="Weinmaier T."/>
            <person name="Tischler P."/>
            <person name="Rattei T."/>
            <person name="Meckenstock R.U."/>
        </authorList>
    </citation>
    <scope>NUCLEOTIDE SEQUENCE</scope>
</reference>
<keyword evidence="5" id="KW-1133">Transmembrane helix</keyword>
<dbReference type="Pfam" id="PF21342">
    <property type="entry name" value="SoxA-TsdA_cyt-c"/>
    <property type="match status" value="1"/>
</dbReference>
<dbReference type="Pfam" id="PF00034">
    <property type="entry name" value="Cytochrom_C"/>
    <property type="match status" value="1"/>
</dbReference>
<dbReference type="GO" id="GO:0046872">
    <property type="term" value="F:metal ion binding"/>
    <property type="evidence" value="ECO:0007669"/>
    <property type="project" value="UniProtKB-KW"/>
</dbReference>
<organism evidence="7">
    <name type="scientific">uncultured Desulfobacterium sp</name>
    <dbReference type="NCBI Taxonomy" id="201089"/>
    <lineage>
        <taxon>Bacteria</taxon>
        <taxon>Pseudomonadati</taxon>
        <taxon>Thermodesulfobacteriota</taxon>
        <taxon>Desulfobacteria</taxon>
        <taxon>Desulfobacterales</taxon>
        <taxon>Desulfobacteriaceae</taxon>
        <taxon>Desulfobacterium</taxon>
        <taxon>environmental samples</taxon>
    </lineage>
</organism>
<dbReference type="PANTHER" id="PTHR35008:SF9">
    <property type="entry name" value="CYTOCHROME C DOMAIN-CONTAINING PROTEIN"/>
    <property type="match status" value="1"/>
</dbReference>
<proteinExistence type="predicted"/>
<evidence type="ECO:0000256" key="1">
    <source>
        <dbReference type="ARBA" id="ARBA00022617"/>
    </source>
</evidence>
<dbReference type="EMBL" id="FR695879">
    <property type="protein sequence ID" value="CBX31760.1"/>
    <property type="molecule type" value="Genomic_DNA"/>
</dbReference>
<dbReference type="GO" id="GO:0009055">
    <property type="term" value="F:electron transfer activity"/>
    <property type="evidence" value="ECO:0007669"/>
    <property type="project" value="InterPro"/>
</dbReference>
<evidence type="ECO:0000256" key="4">
    <source>
        <dbReference type="PROSITE-ProRule" id="PRU00433"/>
    </source>
</evidence>
<keyword evidence="1 4" id="KW-0349">Heme</keyword>
<sequence length="281" mass="30386">MKKSEIRFGVILVITFAIIGSAVSLFFNRFIDIGSSKTIETSAPKTKPIGGTVSYNPPLLQDAPADIKDAVMLGSNIMMNTQKYAAGYVGNKLNCTNCHFNGGITEGSRNGGLSLVGVAAKYPKYRKQSKGITDLLSRTNSCFEKSMNGKPLPSDSKEMIALVTYYQWISKGLPIYADIPWLGVGKIISTHIADPANGKQVFLQQCTVCHGNDGQGTLRAPPLWGSVSFNDGAGMHKPENLAAFAYYNMPKTNPYLIAEQALDVAAFISAQPRPHFAAKKK</sequence>
<accession>E1YMG6</accession>
<dbReference type="InterPro" id="IPR036909">
    <property type="entry name" value="Cyt_c-like_dom_sf"/>
</dbReference>
<dbReference type="InterPro" id="IPR051459">
    <property type="entry name" value="Cytochrome_c-type_DH"/>
</dbReference>
<dbReference type="InterPro" id="IPR009056">
    <property type="entry name" value="Cyt_c-like_dom"/>
</dbReference>
<dbReference type="PANTHER" id="PTHR35008">
    <property type="entry name" value="BLL4482 PROTEIN-RELATED"/>
    <property type="match status" value="1"/>
</dbReference>
<keyword evidence="2 4" id="KW-0479">Metal-binding</keyword>
<dbReference type="AlphaFoldDB" id="E1YMG6"/>
<gene>
    <name evidence="7" type="ORF">N47_N25850</name>
</gene>
<keyword evidence="5" id="KW-0472">Membrane</keyword>
<keyword evidence="5" id="KW-0812">Transmembrane</keyword>